<organism evidence="4 5">
    <name type="scientific">Rhynocoris fuscipes</name>
    <dbReference type="NCBI Taxonomy" id="488301"/>
    <lineage>
        <taxon>Eukaryota</taxon>
        <taxon>Metazoa</taxon>
        <taxon>Ecdysozoa</taxon>
        <taxon>Arthropoda</taxon>
        <taxon>Hexapoda</taxon>
        <taxon>Insecta</taxon>
        <taxon>Pterygota</taxon>
        <taxon>Neoptera</taxon>
        <taxon>Paraneoptera</taxon>
        <taxon>Hemiptera</taxon>
        <taxon>Heteroptera</taxon>
        <taxon>Panheteroptera</taxon>
        <taxon>Cimicomorpha</taxon>
        <taxon>Reduviidae</taxon>
        <taxon>Harpactorinae</taxon>
        <taxon>Harpactorini</taxon>
        <taxon>Rhynocoris</taxon>
    </lineage>
</organism>
<dbReference type="Pfam" id="PF00202">
    <property type="entry name" value="Aminotran_3"/>
    <property type="match status" value="1"/>
</dbReference>
<comment type="similarity">
    <text evidence="1 3">Belongs to the class-III pyridoxal-phosphate-dependent aminotransferase family.</text>
</comment>
<reference evidence="4 5" key="1">
    <citation type="submission" date="2022-12" db="EMBL/GenBank/DDBJ databases">
        <title>Chromosome-level genome assembly of true bugs.</title>
        <authorList>
            <person name="Ma L."/>
            <person name="Li H."/>
        </authorList>
    </citation>
    <scope>NUCLEOTIDE SEQUENCE [LARGE SCALE GENOMIC DNA]</scope>
    <source>
        <strain evidence="4">Lab_2022b</strain>
    </source>
</reference>
<dbReference type="InterPro" id="IPR005814">
    <property type="entry name" value="Aminotrans_3"/>
</dbReference>
<sequence length="479" mass="53588">MLKRDMMFKKKLYQLVKNSYRKKLAKNSSSPRVMADLEQLPKSETLLLRKKHIGEACQLFFQRDPLKIVRAKGQYMYDENGDSYLDCINNIAHVGHCHESVVKACSDQMAVLNTNIRFLHDNLVMCAKKLTETMPEPLSVCFFVNSGSEANDLALRIARAHTKNEDVICMERAYHGNSTTLINISPYKFEEGKFPKKDWVHVAPIPDSYRGKYSGYFDDLGELYANEVIPIIEEIQNNERGLAAFIAESAPCCGGQVMFPPNYLKNVYSLVRKAGGVCIADEVQVGFGRLGKHWWGFQAQDVVPDIVTVGKAMGNGFPVAAVITTKKLAESFRDTGMVFFNSFGGNPVSCAAAIAVMDVIENEKLMENAIKVGSYLLNGFQKLADKYSIIGDVRGSGLFIGIELVKDRSTKKPAIAETQQILSRFKEKRILLSCDGPYRNVLKIKPPMVFDMNNADHLLNSFDLILTELKKDMFINGSG</sequence>
<dbReference type="PANTHER" id="PTHR45688:SF13">
    <property type="entry name" value="ALANINE--GLYOXYLATE AMINOTRANSFERASE 2-LIKE"/>
    <property type="match status" value="1"/>
</dbReference>
<dbReference type="CDD" id="cd00610">
    <property type="entry name" value="OAT_like"/>
    <property type="match status" value="1"/>
</dbReference>
<keyword evidence="2 3" id="KW-0663">Pyridoxal phosphate</keyword>
<dbReference type="GO" id="GO:0005739">
    <property type="term" value="C:mitochondrion"/>
    <property type="evidence" value="ECO:0007669"/>
    <property type="project" value="TreeGrafter"/>
</dbReference>
<dbReference type="InterPro" id="IPR015422">
    <property type="entry name" value="PyrdxlP-dep_Trfase_small"/>
</dbReference>
<dbReference type="AlphaFoldDB" id="A0AAW1DBV1"/>
<name>A0AAW1DBV1_9HEMI</name>
<keyword evidence="5" id="KW-1185">Reference proteome</keyword>
<gene>
    <name evidence="4" type="ORF">O3M35_008408</name>
</gene>
<evidence type="ECO:0000256" key="3">
    <source>
        <dbReference type="RuleBase" id="RU003560"/>
    </source>
</evidence>
<dbReference type="Gene3D" id="3.40.640.10">
    <property type="entry name" value="Type I PLP-dependent aspartate aminotransferase-like (Major domain)"/>
    <property type="match status" value="1"/>
</dbReference>
<protein>
    <submittedName>
        <fullName evidence="4">Uncharacterized protein</fullName>
    </submittedName>
</protein>
<evidence type="ECO:0000313" key="4">
    <source>
        <dbReference type="EMBL" id="KAK9506472.1"/>
    </source>
</evidence>
<evidence type="ECO:0000313" key="5">
    <source>
        <dbReference type="Proteomes" id="UP001461498"/>
    </source>
</evidence>
<evidence type="ECO:0000256" key="2">
    <source>
        <dbReference type="ARBA" id="ARBA00022898"/>
    </source>
</evidence>
<dbReference type="InterPro" id="IPR015421">
    <property type="entry name" value="PyrdxlP-dep_Trfase_major"/>
</dbReference>
<dbReference type="InterPro" id="IPR015424">
    <property type="entry name" value="PyrdxlP-dep_Trfase"/>
</dbReference>
<dbReference type="GO" id="GO:0030170">
    <property type="term" value="F:pyridoxal phosphate binding"/>
    <property type="evidence" value="ECO:0007669"/>
    <property type="project" value="InterPro"/>
</dbReference>
<dbReference type="PANTHER" id="PTHR45688">
    <property type="match status" value="1"/>
</dbReference>
<dbReference type="GO" id="GO:0008483">
    <property type="term" value="F:transaminase activity"/>
    <property type="evidence" value="ECO:0007669"/>
    <property type="project" value="InterPro"/>
</dbReference>
<dbReference type="EMBL" id="JAPXFL010000005">
    <property type="protein sequence ID" value="KAK9506472.1"/>
    <property type="molecule type" value="Genomic_DNA"/>
</dbReference>
<dbReference type="PROSITE" id="PS00600">
    <property type="entry name" value="AA_TRANSFER_CLASS_3"/>
    <property type="match status" value="1"/>
</dbReference>
<proteinExistence type="inferred from homology"/>
<dbReference type="Gene3D" id="3.90.1150.10">
    <property type="entry name" value="Aspartate Aminotransferase, domain 1"/>
    <property type="match status" value="1"/>
</dbReference>
<dbReference type="InterPro" id="IPR049704">
    <property type="entry name" value="Aminotrans_3_PPA_site"/>
</dbReference>
<comment type="caution">
    <text evidence="4">The sequence shown here is derived from an EMBL/GenBank/DDBJ whole genome shotgun (WGS) entry which is preliminary data.</text>
</comment>
<accession>A0AAW1DBV1</accession>
<dbReference type="Proteomes" id="UP001461498">
    <property type="component" value="Unassembled WGS sequence"/>
</dbReference>
<dbReference type="PIRSF" id="PIRSF000521">
    <property type="entry name" value="Transaminase_4ab_Lys_Orn"/>
    <property type="match status" value="1"/>
</dbReference>
<evidence type="ECO:0000256" key="1">
    <source>
        <dbReference type="ARBA" id="ARBA00008954"/>
    </source>
</evidence>
<dbReference type="SUPFAM" id="SSF53383">
    <property type="entry name" value="PLP-dependent transferases"/>
    <property type="match status" value="1"/>
</dbReference>